<dbReference type="SUPFAM" id="SSF52540">
    <property type="entry name" value="P-loop containing nucleoside triphosphate hydrolases"/>
    <property type="match status" value="1"/>
</dbReference>
<dbReference type="EMBL" id="JBHSMD010000006">
    <property type="protein sequence ID" value="MFC5494895.1"/>
    <property type="molecule type" value="Genomic_DNA"/>
</dbReference>
<evidence type="ECO:0000256" key="1">
    <source>
        <dbReference type="SAM" id="Coils"/>
    </source>
</evidence>
<protein>
    <recommendedName>
        <fullName evidence="4">Sulfotransferase</fullName>
    </recommendedName>
</protein>
<gene>
    <name evidence="2" type="ORF">ACFPKY_17420</name>
</gene>
<comment type="caution">
    <text evidence="2">The sequence shown here is derived from an EMBL/GenBank/DDBJ whole genome shotgun (WGS) entry which is preliminary data.</text>
</comment>
<dbReference type="InterPro" id="IPR027417">
    <property type="entry name" value="P-loop_NTPase"/>
</dbReference>
<dbReference type="Proteomes" id="UP001595956">
    <property type="component" value="Unassembled WGS sequence"/>
</dbReference>
<feature type="coiled-coil region" evidence="1">
    <location>
        <begin position="353"/>
        <end position="380"/>
    </location>
</feature>
<accession>A0ABW0N398</accession>
<organism evidence="2 3">
    <name type="scientific">Nocardioides caricicola</name>
    <dbReference type="NCBI Taxonomy" id="634770"/>
    <lineage>
        <taxon>Bacteria</taxon>
        <taxon>Bacillati</taxon>
        <taxon>Actinomycetota</taxon>
        <taxon>Actinomycetes</taxon>
        <taxon>Propionibacteriales</taxon>
        <taxon>Nocardioidaceae</taxon>
        <taxon>Nocardioides</taxon>
    </lineage>
</organism>
<evidence type="ECO:0000313" key="3">
    <source>
        <dbReference type="Proteomes" id="UP001595956"/>
    </source>
</evidence>
<keyword evidence="3" id="KW-1185">Reference proteome</keyword>
<dbReference type="RefSeq" id="WP_345175171.1">
    <property type="nucleotide sequence ID" value="NZ_BAABFQ010000005.1"/>
</dbReference>
<keyword evidence="1" id="KW-0175">Coiled coil</keyword>
<reference evidence="3" key="1">
    <citation type="journal article" date="2019" name="Int. J. Syst. Evol. Microbiol.">
        <title>The Global Catalogue of Microorganisms (GCM) 10K type strain sequencing project: providing services to taxonomists for standard genome sequencing and annotation.</title>
        <authorList>
            <consortium name="The Broad Institute Genomics Platform"/>
            <consortium name="The Broad Institute Genome Sequencing Center for Infectious Disease"/>
            <person name="Wu L."/>
            <person name="Ma J."/>
        </authorList>
    </citation>
    <scope>NUCLEOTIDE SEQUENCE [LARGE SCALE GENOMIC DNA]</scope>
    <source>
        <strain evidence="3">KACC 13778</strain>
    </source>
</reference>
<proteinExistence type="predicted"/>
<sequence length="391" mass="42423">MSDSAVVPEEEPPPRLYLHIGLPKSGSTFLQSLLGGNRSVLKENGYIYPYVRQEGMFHAALEMAGKPAAWGLTAEAVEGAFADLLRRGRNFGGRVVISHEIFSAASPQQVEVIAERLVDFEVHLVVTVRNLGRVVTAQWQERVKNGHPDSFAEYSDAVIADLPGEGEDQGTSVFWRGQDLAALLARWAVVAPPERTHLVVTPGAGAGPDGLWNRFATAIDLPPGLIDPATAPQGNESLGAAQVAFLRQVLTSLDGRLEQPWYSVVAKRWFAQTILGTVRGRKAVAPATVAERLTGVARSWSELVRTGGYQVYGDLDELVPEVPAPGTPTPDEVTAAEMLDGLSDAVALMLLRARDDRAAIQALEAENELLTAQVAGLTEAAERRRWWRRRT</sequence>
<evidence type="ECO:0000313" key="2">
    <source>
        <dbReference type="EMBL" id="MFC5494895.1"/>
    </source>
</evidence>
<evidence type="ECO:0008006" key="4">
    <source>
        <dbReference type="Google" id="ProtNLM"/>
    </source>
</evidence>
<dbReference type="Gene3D" id="3.40.50.300">
    <property type="entry name" value="P-loop containing nucleotide triphosphate hydrolases"/>
    <property type="match status" value="1"/>
</dbReference>
<name>A0ABW0N398_9ACTN</name>